<keyword evidence="1" id="KW-0812">Transmembrane</keyword>
<sequence>MVVIGMIVLLIMNFVVTELFFANRAPSPKAQEVKQLYANVKLAITPKSITVKNENLF</sequence>
<keyword evidence="1" id="KW-0472">Membrane</keyword>
<feature type="transmembrane region" description="Helical" evidence="1">
    <location>
        <begin position="6"/>
        <end position="22"/>
    </location>
</feature>
<evidence type="ECO:0000256" key="1">
    <source>
        <dbReference type="SAM" id="Phobius"/>
    </source>
</evidence>
<evidence type="ECO:0000313" key="2">
    <source>
        <dbReference type="EMBL" id="AIA95846.1"/>
    </source>
</evidence>
<proteinExistence type="predicted"/>
<dbReference type="AlphaFoldDB" id="A0A060CS96"/>
<protein>
    <submittedName>
        <fullName evidence="2">CAZy families GH2 protein</fullName>
    </submittedName>
</protein>
<accession>A0A060CS96</accession>
<organism evidence="2">
    <name type="scientific">uncultured Bifidobacterium sp</name>
    <dbReference type="NCBI Taxonomy" id="165187"/>
    <lineage>
        <taxon>Bacteria</taxon>
        <taxon>Bacillati</taxon>
        <taxon>Actinomycetota</taxon>
        <taxon>Actinomycetes</taxon>
        <taxon>Bifidobacteriales</taxon>
        <taxon>Bifidobacteriaceae</taxon>
        <taxon>Bifidobacterium</taxon>
        <taxon>environmental samples</taxon>
    </lineage>
</organism>
<keyword evidence="1" id="KW-1133">Transmembrane helix</keyword>
<dbReference type="EMBL" id="KF128481">
    <property type="protein sequence ID" value="AIA95846.1"/>
    <property type="molecule type" value="Genomic_DNA"/>
</dbReference>
<reference evidence="2" key="1">
    <citation type="journal article" date="2013" name="Environ. Microbiol.">
        <title>Seasonally variable intestinal metagenomes of the red palm weevil (Rhynchophorus ferrugineus).</title>
        <authorList>
            <person name="Jia S."/>
            <person name="Zhang X."/>
            <person name="Zhang G."/>
            <person name="Yin A."/>
            <person name="Zhang S."/>
            <person name="Li F."/>
            <person name="Wang L."/>
            <person name="Zhao D."/>
            <person name="Yun Q."/>
            <person name="Tala"/>
            <person name="Wang J."/>
            <person name="Sun G."/>
            <person name="Baabdullah M."/>
            <person name="Yu X."/>
            <person name="Hu S."/>
            <person name="Al-Mssallem I.S."/>
            <person name="Yu J."/>
        </authorList>
    </citation>
    <scope>NUCLEOTIDE SEQUENCE</scope>
</reference>
<name>A0A060CS96_9BIFI</name>